<sequence length="199" mass="22506">MTLDTSHYPDFPGRQHLLDGIDAALQAGNTSATVIQVQRVLERAINDPRISLPPVIHNPINDHYARRELYRSPRHGYSIIAMTWGPGQGTPLHDHDGLWCVEGVWRGDLDITPYQLIEHQQERFRFSPRQCLRGTRGSAGNLIPPDEFHTLRNASSDAIAVSVHVYQRAMDRSHVFEAIADKPGWYQRQARALSLDTSP</sequence>
<gene>
    <name evidence="6" type="ORF">VA603_18380</name>
</gene>
<comment type="caution">
    <text evidence="6">The sequence shown here is derived from an EMBL/GenBank/DDBJ whole genome shotgun (WGS) entry which is preliminary data.</text>
</comment>
<evidence type="ECO:0000256" key="3">
    <source>
        <dbReference type="ARBA" id="ARBA00022964"/>
    </source>
</evidence>
<keyword evidence="5" id="KW-0408">Iron</keyword>
<dbReference type="EMBL" id="JAYFUH010000257">
    <property type="protein sequence ID" value="MEA5669503.1"/>
    <property type="molecule type" value="Genomic_DNA"/>
</dbReference>
<evidence type="ECO:0000313" key="6">
    <source>
        <dbReference type="EMBL" id="MEA5669503.1"/>
    </source>
</evidence>
<dbReference type="SUPFAM" id="SSF51182">
    <property type="entry name" value="RmlC-like cupins"/>
    <property type="match status" value="1"/>
</dbReference>
<name>A0ABU5V9Q2_9GAMM</name>
<keyword evidence="3 6" id="KW-0223">Dioxygenase</keyword>
<dbReference type="RefSeq" id="WP_323439694.1">
    <property type="nucleotide sequence ID" value="NZ_JAYFUH010000257.1"/>
</dbReference>
<keyword evidence="7" id="KW-1185">Reference proteome</keyword>
<proteinExistence type="inferred from homology"/>
<keyword evidence="2" id="KW-0479">Metal-binding</keyword>
<organism evidence="6 7">
    <name type="scientific">Stenotrophomonas capsici</name>
    <dbReference type="NCBI Taxonomy" id="3110230"/>
    <lineage>
        <taxon>Bacteria</taxon>
        <taxon>Pseudomonadati</taxon>
        <taxon>Pseudomonadota</taxon>
        <taxon>Gammaproteobacteria</taxon>
        <taxon>Lysobacterales</taxon>
        <taxon>Lysobacteraceae</taxon>
        <taxon>Stenotrophomonas</taxon>
    </lineage>
</organism>
<dbReference type="GO" id="GO:0051213">
    <property type="term" value="F:dioxygenase activity"/>
    <property type="evidence" value="ECO:0007669"/>
    <property type="project" value="UniProtKB-KW"/>
</dbReference>
<dbReference type="InterPro" id="IPR011051">
    <property type="entry name" value="RmlC_Cupin_sf"/>
</dbReference>
<dbReference type="CDD" id="cd10548">
    <property type="entry name" value="cupin_CDO"/>
    <property type="match status" value="1"/>
</dbReference>
<accession>A0ABU5V9Q2</accession>
<dbReference type="Proteomes" id="UP001301653">
    <property type="component" value="Unassembled WGS sequence"/>
</dbReference>
<dbReference type="PANTHER" id="PTHR12918:SF1">
    <property type="entry name" value="CYSTEINE DIOXYGENASE TYPE 1"/>
    <property type="match status" value="1"/>
</dbReference>
<dbReference type="Pfam" id="PF05995">
    <property type="entry name" value="CDO_I"/>
    <property type="match status" value="1"/>
</dbReference>
<evidence type="ECO:0000256" key="1">
    <source>
        <dbReference type="ARBA" id="ARBA00006622"/>
    </source>
</evidence>
<keyword evidence="4" id="KW-0560">Oxidoreductase</keyword>
<dbReference type="InterPro" id="IPR014710">
    <property type="entry name" value="RmlC-like_jellyroll"/>
</dbReference>
<evidence type="ECO:0000313" key="7">
    <source>
        <dbReference type="Proteomes" id="UP001301653"/>
    </source>
</evidence>
<dbReference type="InterPro" id="IPR010300">
    <property type="entry name" value="CDO_1"/>
</dbReference>
<comment type="similarity">
    <text evidence="1">Belongs to the cysteine dioxygenase family.</text>
</comment>
<evidence type="ECO:0000256" key="4">
    <source>
        <dbReference type="ARBA" id="ARBA00023002"/>
    </source>
</evidence>
<reference evidence="6 7" key="1">
    <citation type="submission" date="2023-12" db="EMBL/GenBank/DDBJ databases">
        <title>Stenotrophomonas guangdongensis sp. nov., isolated from wilted pepper plants (Capsicum annuum).</title>
        <authorList>
            <person name="Qiu M."/>
            <person name="Li Y."/>
            <person name="Liu Q."/>
            <person name="Zhang X."/>
            <person name="Huang Y."/>
            <person name="Guo R."/>
            <person name="Hu M."/>
            <person name="Zhou J."/>
            <person name="Zhou X."/>
        </authorList>
    </citation>
    <scope>NUCLEOTIDE SEQUENCE [LARGE SCALE GENOMIC DNA]</scope>
    <source>
        <strain evidence="6 7">MH1</strain>
    </source>
</reference>
<evidence type="ECO:0000256" key="2">
    <source>
        <dbReference type="ARBA" id="ARBA00022723"/>
    </source>
</evidence>
<protein>
    <submittedName>
        <fullName evidence="6">Cysteine dioxygenase family protein</fullName>
    </submittedName>
</protein>
<dbReference type="PANTHER" id="PTHR12918">
    <property type="entry name" value="CYSTEINE DIOXYGENASE"/>
    <property type="match status" value="1"/>
</dbReference>
<evidence type="ECO:0000256" key="5">
    <source>
        <dbReference type="ARBA" id="ARBA00023004"/>
    </source>
</evidence>
<dbReference type="Gene3D" id="2.60.120.10">
    <property type="entry name" value="Jelly Rolls"/>
    <property type="match status" value="1"/>
</dbReference>